<evidence type="ECO:0000256" key="3">
    <source>
        <dbReference type="ARBA" id="ARBA00022741"/>
    </source>
</evidence>
<name>A0AA88WZI1_9ASTE</name>
<evidence type="ECO:0000256" key="6">
    <source>
        <dbReference type="ARBA" id="ARBA00023242"/>
    </source>
</evidence>
<feature type="compositionally biased region" description="Acidic residues" evidence="8">
    <location>
        <begin position="50"/>
        <end position="63"/>
    </location>
</feature>
<evidence type="ECO:0000256" key="4">
    <source>
        <dbReference type="ARBA" id="ARBA00022763"/>
    </source>
</evidence>
<keyword evidence="10" id="KW-1185">Reference proteome</keyword>
<dbReference type="PANTHER" id="PTHR12172">
    <property type="entry name" value="CELL CYCLE CHECKPOINT PROTEIN RAD17"/>
    <property type="match status" value="1"/>
</dbReference>
<comment type="caution">
    <text evidence="9">The sequence shown here is derived from an EMBL/GenBank/DDBJ whole genome shotgun (WGS) entry which is preliminary data.</text>
</comment>
<dbReference type="GO" id="GO:0003689">
    <property type="term" value="F:DNA clamp loader activity"/>
    <property type="evidence" value="ECO:0007669"/>
    <property type="project" value="TreeGrafter"/>
</dbReference>
<dbReference type="InterPro" id="IPR027417">
    <property type="entry name" value="P-loop_NTPase"/>
</dbReference>
<dbReference type="GO" id="GO:0003682">
    <property type="term" value="F:chromatin binding"/>
    <property type="evidence" value="ECO:0007669"/>
    <property type="project" value="TreeGrafter"/>
</dbReference>
<feature type="compositionally biased region" description="Basic residues" evidence="8">
    <location>
        <begin position="156"/>
        <end position="165"/>
    </location>
</feature>
<dbReference type="Gene3D" id="3.40.50.300">
    <property type="entry name" value="P-loop containing nucleotide triphosphate hydrolases"/>
    <property type="match status" value="1"/>
</dbReference>
<organism evidence="9 10">
    <name type="scientific">Escallonia herrerae</name>
    <dbReference type="NCBI Taxonomy" id="1293975"/>
    <lineage>
        <taxon>Eukaryota</taxon>
        <taxon>Viridiplantae</taxon>
        <taxon>Streptophyta</taxon>
        <taxon>Embryophyta</taxon>
        <taxon>Tracheophyta</taxon>
        <taxon>Spermatophyta</taxon>
        <taxon>Magnoliopsida</taxon>
        <taxon>eudicotyledons</taxon>
        <taxon>Gunneridae</taxon>
        <taxon>Pentapetalae</taxon>
        <taxon>asterids</taxon>
        <taxon>campanulids</taxon>
        <taxon>Escalloniales</taxon>
        <taxon>Escalloniaceae</taxon>
        <taxon>Escallonia</taxon>
    </lineage>
</organism>
<dbReference type="Proteomes" id="UP001188597">
    <property type="component" value="Unassembled WGS sequence"/>
</dbReference>
<keyword evidence="4" id="KW-0227">DNA damage</keyword>
<dbReference type="GO" id="GO:0000077">
    <property type="term" value="P:DNA damage checkpoint signaling"/>
    <property type="evidence" value="ECO:0007669"/>
    <property type="project" value="TreeGrafter"/>
</dbReference>
<evidence type="ECO:0008006" key="11">
    <source>
        <dbReference type="Google" id="ProtNLM"/>
    </source>
</evidence>
<gene>
    <name evidence="9" type="ORF">RJ639_030817</name>
</gene>
<sequence length="1159" mass="130132">MDRSAEKRTVAVSTASLDPPPPEGARARRRLIQSTLFPHRSPDNAVKEDEYCDEDKDDEEVEDYCGSQNKTKGKARKRKPKAIAQLRASRKVAATGEETLSPKIDDEDSPLTVKSDFLSRVSETLQQKLQQEQPSVGSAEEINQTCSPPDCAANAKKPRQVKRKPNATPDKGRLNTTPRKNAMNCSRNESCSEQLSANSTHSEYTPQPLPNLRLEAKMTAEENSRLFTGRQIHPFFSSWKAGKRSQEAADVDRWCSIERKEKSLNFNPIHVFENVQDDALSLDWGNWIFSERTFDSSTCGVESVCPPIYDGRVKSLQFDNFLNLSHSSAASLWQNEGSSVQCPIQPETVSLDPFTMQQSSKPLVDEQLAHCERIMDIEVASDIERQGRFLKERMTSYYQSCDNQPANSLWTNKYRPEKAIEICGNRKSVKFLSEWLHLWHEKGIRTSQFSDNGNKGIIPDADYNCERSDSDSEDLNGETVLKNVLLVTGPVGVYIYLFPFSCMSSELYISHSIAGLFFLQSGKSAAVYACAKEQGFQVIEVNASDWRNGALVKQKFGEAVESHWLQCGMENSGNKQLLKSSPGKCALSVPQGSDNEVIDLTPLYDNDNSQNASRMPCKSSCEDNITASAQGDIKTVILFEDVDTTLYEDRGFIATIKQLAETAKRPMILTSNSSNPVLPNNLDRVEVCFTVPPSEELLRLVHMVCAAEKIQPCLVEQFIGCSQGDIRKTIMHLQFWCQGQSSKKDSGVHSDSRVQRVYGPVGFDLDAGHCILPKIFPCGYPSQLSEIVEKEITKALLMEEGSRLRKMVEEEEQNNSDLGTHDEPEMEEAKKEEILSRHCFDQDGNEFAADFRTTYEVSNVSGSPIAFTRRNVRRRSDTVLFSDSEDECMGDGVPVVHGELFQDLNNEVKPELSSKSSSHRRETERCFQPELLLHSEGEKLEESCYHFFETIESSHANAACVSADVSRVQDSLFIPDTDMNDGIVPPSGTVSCCHADDNAEAAFTIKEFLPNMLPAESNNFDQSIAGFHKIPEALESTFDVVTEVVYREEVGDSHFQHVEAVPREHQVLDECSLMDFSTRSNCMDASWSSEVTDVVQETWRKLRLCRINLQQHASLREKDAFRIVELANKMTRLISEADLLLADCQPLICVSIFYNFDLD</sequence>
<dbReference type="GO" id="GO:0006281">
    <property type="term" value="P:DNA repair"/>
    <property type="evidence" value="ECO:0007669"/>
    <property type="project" value="InterPro"/>
</dbReference>
<accession>A0AA88WZI1</accession>
<dbReference type="PANTHER" id="PTHR12172:SF1">
    <property type="entry name" value="P-LOOP CONTAINING NUCLEOSIDE TRIPHOSPHATE HYDROLASES SUPERFAMILY PROTEIN"/>
    <property type="match status" value="1"/>
</dbReference>
<proteinExistence type="inferred from homology"/>
<feature type="region of interest" description="Disordered" evidence="8">
    <location>
        <begin position="808"/>
        <end position="827"/>
    </location>
</feature>
<evidence type="ECO:0000256" key="8">
    <source>
        <dbReference type="SAM" id="MobiDB-lite"/>
    </source>
</evidence>
<protein>
    <recommendedName>
        <fullName evidence="11">ATPase family AAA domain-containing protein 5</fullName>
    </recommendedName>
</protein>
<evidence type="ECO:0000256" key="7">
    <source>
        <dbReference type="ARBA" id="ARBA00023306"/>
    </source>
</evidence>
<evidence type="ECO:0000256" key="2">
    <source>
        <dbReference type="ARBA" id="ARBA00006168"/>
    </source>
</evidence>
<dbReference type="GO" id="GO:0005524">
    <property type="term" value="F:ATP binding"/>
    <property type="evidence" value="ECO:0007669"/>
    <property type="project" value="UniProtKB-KW"/>
</dbReference>
<feature type="region of interest" description="Disordered" evidence="8">
    <location>
        <begin position="1"/>
        <end position="208"/>
    </location>
</feature>
<feature type="compositionally biased region" description="Polar residues" evidence="8">
    <location>
        <begin position="174"/>
        <end position="205"/>
    </location>
</feature>
<dbReference type="AlphaFoldDB" id="A0AA88WZI1"/>
<keyword evidence="3" id="KW-0547">Nucleotide-binding</keyword>
<feature type="compositionally biased region" description="Basic residues" evidence="8">
    <location>
        <begin position="71"/>
        <end position="81"/>
    </location>
</feature>
<evidence type="ECO:0000256" key="5">
    <source>
        <dbReference type="ARBA" id="ARBA00022840"/>
    </source>
</evidence>
<evidence type="ECO:0000256" key="1">
    <source>
        <dbReference type="ARBA" id="ARBA00004123"/>
    </source>
</evidence>
<comment type="subcellular location">
    <subcellularLocation>
        <location evidence="1">Nucleus</location>
    </subcellularLocation>
</comment>
<dbReference type="SUPFAM" id="SSF52540">
    <property type="entry name" value="P-loop containing nucleoside triphosphate hydrolases"/>
    <property type="match status" value="1"/>
</dbReference>
<keyword evidence="5" id="KW-0067">ATP-binding</keyword>
<reference evidence="9" key="1">
    <citation type="submission" date="2022-12" db="EMBL/GenBank/DDBJ databases">
        <title>Draft genome assemblies for two species of Escallonia (Escalloniales).</title>
        <authorList>
            <person name="Chanderbali A."/>
            <person name="Dervinis C."/>
            <person name="Anghel I."/>
            <person name="Soltis D."/>
            <person name="Soltis P."/>
            <person name="Zapata F."/>
        </authorList>
    </citation>
    <scope>NUCLEOTIDE SEQUENCE</scope>
    <source>
        <strain evidence="9">UCBG64.0493</strain>
        <tissue evidence="9">Leaf</tissue>
    </source>
</reference>
<evidence type="ECO:0000313" key="9">
    <source>
        <dbReference type="EMBL" id="KAK3036787.1"/>
    </source>
</evidence>
<evidence type="ECO:0000313" key="10">
    <source>
        <dbReference type="Proteomes" id="UP001188597"/>
    </source>
</evidence>
<dbReference type="GO" id="GO:0005634">
    <property type="term" value="C:nucleus"/>
    <property type="evidence" value="ECO:0007669"/>
    <property type="project" value="UniProtKB-SubCell"/>
</dbReference>
<dbReference type="GO" id="GO:0033314">
    <property type="term" value="P:mitotic DNA replication checkpoint signaling"/>
    <property type="evidence" value="ECO:0007669"/>
    <property type="project" value="TreeGrafter"/>
</dbReference>
<dbReference type="InterPro" id="IPR004582">
    <property type="entry name" value="Checkpoint_prot_Rad17_Rad24"/>
</dbReference>
<feature type="compositionally biased region" description="Polar residues" evidence="8">
    <location>
        <begin position="121"/>
        <end position="147"/>
    </location>
</feature>
<keyword evidence="7" id="KW-0131">Cell cycle</keyword>
<comment type="similarity">
    <text evidence="2">Belongs to the rad17/RAD24 family.</text>
</comment>
<keyword evidence="6" id="KW-0539">Nucleus</keyword>
<feature type="compositionally biased region" description="Basic and acidic residues" evidence="8">
    <location>
        <begin position="40"/>
        <end position="49"/>
    </location>
</feature>
<dbReference type="EMBL" id="JAVXUP010000138">
    <property type="protein sequence ID" value="KAK3036787.1"/>
    <property type="molecule type" value="Genomic_DNA"/>
</dbReference>